<reference evidence="11 12" key="1">
    <citation type="submission" date="2020-11" db="EMBL/GenBank/DDBJ databases">
        <title>Corynebacterium sp. ZJ-599.</title>
        <authorList>
            <person name="Zhou J."/>
        </authorList>
    </citation>
    <scope>NUCLEOTIDE SEQUENCE [LARGE SCALE GENOMIC DNA]</scope>
    <source>
        <strain evidence="11 12">ZJ-599</strain>
    </source>
</reference>
<organism evidence="11 12">
    <name type="scientific">Corynebacterium lizhenjunii</name>
    <dbReference type="NCBI Taxonomy" id="2709394"/>
    <lineage>
        <taxon>Bacteria</taxon>
        <taxon>Bacillati</taxon>
        <taxon>Actinomycetota</taxon>
        <taxon>Actinomycetes</taxon>
        <taxon>Mycobacteriales</taxon>
        <taxon>Corynebacteriaceae</taxon>
        <taxon>Corynebacterium</taxon>
    </lineage>
</organism>
<evidence type="ECO:0000256" key="8">
    <source>
        <dbReference type="RuleBase" id="RU362042"/>
    </source>
</evidence>
<protein>
    <recommendedName>
        <fullName evidence="4 8">Signal peptidase I</fullName>
        <ecNumber evidence="4 8">3.4.21.89</ecNumber>
    </recommendedName>
</protein>
<evidence type="ECO:0000256" key="1">
    <source>
        <dbReference type="ARBA" id="ARBA00000677"/>
    </source>
</evidence>
<keyword evidence="8" id="KW-1133">Transmembrane helix</keyword>
<dbReference type="GO" id="GO:0004252">
    <property type="term" value="F:serine-type endopeptidase activity"/>
    <property type="evidence" value="ECO:0007669"/>
    <property type="project" value="InterPro"/>
</dbReference>
<feature type="domain" description="Peptidase S26" evidence="10">
    <location>
        <begin position="46"/>
        <end position="253"/>
    </location>
</feature>
<dbReference type="PRINTS" id="PR00727">
    <property type="entry name" value="LEADERPTASE"/>
</dbReference>
<feature type="active site" evidence="7">
    <location>
        <position position="152"/>
    </location>
</feature>
<dbReference type="CDD" id="cd06530">
    <property type="entry name" value="S26_SPase_I"/>
    <property type="match status" value="1"/>
</dbReference>
<dbReference type="GO" id="GO:0009003">
    <property type="term" value="F:signal peptidase activity"/>
    <property type="evidence" value="ECO:0007669"/>
    <property type="project" value="UniProtKB-EC"/>
</dbReference>
<evidence type="ECO:0000256" key="3">
    <source>
        <dbReference type="ARBA" id="ARBA00009370"/>
    </source>
</evidence>
<proteinExistence type="inferred from homology"/>
<comment type="subcellular location">
    <subcellularLocation>
        <location evidence="2">Cell membrane</location>
        <topology evidence="2">Single-pass type II membrane protein</topology>
    </subcellularLocation>
    <subcellularLocation>
        <location evidence="8">Membrane</location>
        <topology evidence="8">Single-pass type II membrane protein</topology>
    </subcellularLocation>
</comment>
<dbReference type="GO" id="GO:0006465">
    <property type="term" value="P:signal peptide processing"/>
    <property type="evidence" value="ECO:0007669"/>
    <property type="project" value="InterPro"/>
</dbReference>
<feature type="active site" evidence="7">
    <location>
        <position position="74"/>
    </location>
</feature>
<feature type="region of interest" description="Disordered" evidence="9">
    <location>
        <begin position="1"/>
        <end position="26"/>
    </location>
</feature>
<dbReference type="Pfam" id="PF10502">
    <property type="entry name" value="Peptidase_S26"/>
    <property type="match status" value="1"/>
</dbReference>
<dbReference type="InterPro" id="IPR019758">
    <property type="entry name" value="Pept_S26A_signal_pept_1_CS"/>
</dbReference>
<evidence type="ECO:0000256" key="9">
    <source>
        <dbReference type="SAM" id="MobiDB-lite"/>
    </source>
</evidence>
<dbReference type="SUPFAM" id="SSF51306">
    <property type="entry name" value="LexA/Signal peptidase"/>
    <property type="match status" value="1"/>
</dbReference>
<keyword evidence="5 8" id="KW-0645">Protease</keyword>
<feature type="transmembrane region" description="Helical" evidence="8">
    <location>
        <begin position="46"/>
        <end position="69"/>
    </location>
</feature>
<sequence length="267" mass="27946">MTRISRHLKPGQQAPGNREGEADAGSGGFGTTVAARAQRIAEGYSLLRSVLVAFVMLVALSVFVGRLYVIPSGSMEPTLHGCEGCTNDRIAVQKLSYTFGQPHAGDVVVFAAPPSWNGQWSAQRSHNVVIRGAQNVLAGAGLIASTENILVKRVIATAGSVVKCEEGDPGVMVDGHAIASHFVLDPPAYPVDPARGSAACGGEYFGPVQVPADHVWVMGDNRTNSADSRAHLGDEHQGAVPVDNIRGKVAAVVFPPTRLGTVEHADL</sequence>
<evidence type="ECO:0000256" key="4">
    <source>
        <dbReference type="ARBA" id="ARBA00013208"/>
    </source>
</evidence>
<evidence type="ECO:0000259" key="10">
    <source>
        <dbReference type="Pfam" id="PF10502"/>
    </source>
</evidence>
<keyword evidence="6 8" id="KW-0378">Hydrolase</keyword>
<keyword evidence="12" id="KW-1185">Reference proteome</keyword>
<dbReference type="PROSITE" id="PS00761">
    <property type="entry name" value="SPASE_I_3"/>
    <property type="match status" value="1"/>
</dbReference>
<dbReference type="InterPro" id="IPR000223">
    <property type="entry name" value="Pept_S26A_signal_pept_1"/>
</dbReference>
<evidence type="ECO:0000256" key="7">
    <source>
        <dbReference type="PIRSR" id="PIRSR600223-1"/>
    </source>
</evidence>
<dbReference type="InterPro" id="IPR036286">
    <property type="entry name" value="LexA/Signal_pep-like_sf"/>
</dbReference>
<evidence type="ECO:0000256" key="5">
    <source>
        <dbReference type="ARBA" id="ARBA00022670"/>
    </source>
</evidence>
<dbReference type="PANTHER" id="PTHR43390">
    <property type="entry name" value="SIGNAL PEPTIDASE I"/>
    <property type="match status" value="1"/>
</dbReference>
<dbReference type="InterPro" id="IPR019533">
    <property type="entry name" value="Peptidase_S26"/>
</dbReference>
<dbReference type="KEGG" id="cliz:G7Y31_07570"/>
<dbReference type="GO" id="GO:0005886">
    <property type="term" value="C:plasma membrane"/>
    <property type="evidence" value="ECO:0007669"/>
    <property type="project" value="UniProtKB-SubCell"/>
</dbReference>
<dbReference type="NCBIfam" id="TIGR02227">
    <property type="entry name" value="sigpep_I_bact"/>
    <property type="match status" value="1"/>
</dbReference>
<evidence type="ECO:0000313" key="11">
    <source>
        <dbReference type="EMBL" id="QPK78429.1"/>
    </source>
</evidence>
<dbReference type="Proteomes" id="UP000594681">
    <property type="component" value="Chromosome"/>
</dbReference>
<dbReference type="EC" id="3.4.21.89" evidence="4 8"/>
<evidence type="ECO:0000256" key="2">
    <source>
        <dbReference type="ARBA" id="ARBA00004401"/>
    </source>
</evidence>
<keyword evidence="8" id="KW-0812">Transmembrane</keyword>
<evidence type="ECO:0000313" key="12">
    <source>
        <dbReference type="Proteomes" id="UP000594681"/>
    </source>
</evidence>
<dbReference type="InterPro" id="IPR019756">
    <property type="entry name" value="Pept_S26A_signal_pept_1_Ser-AS"/>
</dbReference>
<keyword evidence="8" id="KW-0472">Membrane</keyword>
<dbReference type="AlphaFoldDB" id="A0A7T0KE30"/>
<dbReference type="EMBL" id="CP064954">
    <property type="protein sequence ID" value="QPK78429.1"/>
    <property type="molecule type" value="Genomic_DNA"/>
</dbReference>
<evidence type="ECO:0000256" key="6">
    <source>
        <dbReference type="ARBA" id="ARBA00022801"/>
    </source>
</evidence>
<dbReference type="PANTHER" id="PTHR43390:SF1">
    <property type="entry name" value="CHLOROPLAST PROCESSING PEPTIDASE"/>
    <property type="match status" value="1"/>
</dbReference>
<dbReference type="Gene3D" id="2.10.109.10">
    <property type="entry name" value="Umud Fragment, subunit A"/>
    <property type="match status" value="1"/>
</dbReference>
<name>A0A7T0KE30_9CORY</name>
<dbReference type="PROSITE" id="PS00501">
    <property type="entry name" value="SPASE_I_1"/>
    <property type="match status" value="1"/>
</dbReference>
<accession>A0A7T0KE30</accession>
<comment type="similarity">
    <text evidence="3 8">Belongs to the peptidase S26 family.</text>
</comment>
<comment type="catalytic activity">
    <reaction evidence="1 8">
        <text>Cleavage of hydrophobic, N-terminal signal or leader sequences from secreted and periplasmic proteins.</text>
        <dbReference type="EC" id="3.4.21.89"/>
    </reaction>
</comment>
<gene>
    <name evidence="11" type="primary">lepB</name>
    <name evidence="11" type="ORF">G7Y31_07570</name>
</gene>